<dbReference type="InterPro" id="IPR014085">
    <property type="entry name" value="Allophanate_hydrolase"/>
</dbReference>
<accession>A0A7G6U8N1</accession>
<keyword evidence="2" id="KW-0378">Hydrolase</keyword>
<protein>
    <submittedName>
        <fullName evidence="2">Allophanate hydrolase</fullName>
        <ecNumber evidence="2">3.5.1.54</ecNumber>
    </submittedName>
</protein>
<evidence type="ECO:0000313" key="3">
    <source>
        <dbReference type="Proteomes" id="UP000515291"/>
    </source>
</evidence>
<dbReference type="Gene3D" id="3.90.1300.10">
    <property type="entry name" value="Amidase signature (AS) domain"/>
    <property type="match status" value="1"/>
</dbReference>
<sequence length="468" mass="48914">MELDLPKLSAAYADGSLTPSRVVESILDTITARGDDGVWIGHVGRDAIFARARELEGQSTSDRAAASLWGVPFSVKDCIDVAGLPTTSACPGYSYVPTRHSPAVARLLAAGAILIGKTNMDQFATGLVGVRSPYGVASNPFDADYIPGGSSSGAAVSVAAGLVSLALGTDTGGSGRVPAALTNVVGLKPTRGLISGFGTVPACRSIETISVFALTVADAQAGFDVIRAHDPEDPFARPLTLREADAWPSFRFGVPAAPWLEFFGDTAAAALFDAAVARLTAIGGVRVEIDFAPFREINDMLFLGPWLADRYGALKPFLDRDIDAVFPITRDILLGGAQITGAQVFAGQQRLAELKQKIDAGWRDIDVLFVPTTPTTYRIGEIAADPIALNARIGTYTTFVNLADLAAVAVPSGFLPNGLPQGVTLIGPALSDRSLARLAGRFHQHSGLPLGTRGLGIAPPILNKELVT</sequence>
<dbReference type="PANTHER" id="PTHR11895:SF169">
    <property type="entry name" value="GLUTAMYL-TRNA(GLN) AMIDOTRANSFERASE"/>
    <property type="match status" value="1"/>
</dbReference>
<dbReference type="AlphaFoldDB" id="A0A7G6U8N1"/>
<organism evidence="2 3">
    <name type="scientific">Tardiphaga robiniae</name>
    <dbReference type="NCBI Taxonomy" id="943830"/>
    <lineage>
        <taxon>Bacteria</taxon>
        <taxon>Pseudomonadati</taxon>
        <taxon>Pseudomonadota</taxon>
        <taxon>Alphaproteobacteria</taxon>
        <taxon>Hyphomicrobiales</taxon>
        <taxon>Nitrobacteraceae</taxon>
        <taxon>Tardiphaga</taxon>
    </lineage>
</organism>
<proteinExistence type="predicted"/>
<evidence type="ECO:0000259" key="1">
    <source>
        <dbReference type="Pfam" id="PF01425"/>
    </source>
</evidence>
<dbReference type="GO" id="GO:0004039">
    <property type="term" value="F:allophanate hydrolase activity"/>
    <property type="evidence" value="ECO:0007669"/>
    <property type="project" value="UniProtKB-EC"/>
</dbReference>
<dbReference type="InterPro" id="IPR000120">
    <property type="entry name" value="Amidase"/>
</dbReference>
<reference evidence="3" key="1">
    <citation type="journal article" date="2020" name="Mol. Plant Microbe">
        <title>Rhizobial microsymbionts of the narrowly endemic Oxytropis species growing in Kamchatka are characterized by significant genetic diversity and possess a set of genes that are associated with T3SS and T6SS secretion systems and can affect the development of symbiosis.</title>
        <authorList>
            <person name="Safronova V."/>
            <person name="Guro P."/>
            <person name="Sazanova A."/>
            <person name="Kuznetsova I."/>
            <person name="Belimov A."/>
            <person name="Yakubov V."/>
            <person name="Chirak E."/>
            <person name="Afonin A."/>
            <person name="Gogolev Y."/>
            <person name="Andronov E."/>
            <person name="Tikhonovich I."/>
        </authorList>
    </citation>
    <scope>NUCLEOTIDE SEQUENCE [LARGE SCALE GENOMIC DNA]</scope>
    <source>
        <strain evidence="3">581</strain>
    </source>
</reference>
<dbReference type="Pfam" id="PF01425">
    <property type="entry name" value="Amidase"/>
    <property type="match status" value="1"/>
</dbReference>
<dbReference type="NCBIfam" id="TIGR02713">
    <property type="entry name" value="allophanate_hyd"/>
    <property type="match status" value="1"/>
</dbReference>
<dbReference type="InterPro" id="IPR023631">
    <property type="entry name" value="Amidase_dom"/>
</dbReference>
<dbReference type="Proteomes" id="UP000515291">
    <property type="component" value="Chromosome"/>
</dbReference>
<dbReference type="PANTHER" id="PTHR11895">
    <property type="entry name" value="TRANSAMIDASE"/>
    <property type="match status" value="1"/>
</dbReference>
<name>A0A7G6U8N1_9BRAD</name>
<dbReference type="EC" id="3.5.1.54" evidence="2"/>
<dbReference type="NCBIfam" id="NF006043">
    <property type="entry name" value="PRK08186.1"/>
    <property type="match status" value="1"/>
</dbReference>
<dbReference type="Gene3D" id="1.20.58.1700">
    <property type="match status" value="1"/>
</dbReference>
<gene>
    <name evidence="2" type="primary">atzF</name>
    <name evidence="2" type="ORF">HB776_09310</name>
</gene>
<dbReference type="EMBL" id="CP050292">
    <property type="protein sequence ID" value="QND75363.1"/>
    <property type="molecule type" value="Genomic_DNA"/>
</dbReference>
<dbReference type="InterPro" id="IPR036928">
    <property type="entry name" value="AS_sf"/>
</dbReference>
<dbReference type="KEGG" id="trb:HB776_09310"/>
<evidence type="ECO:0000313" key="2">
    <source>
        <dbReference type="EMBL" id="QND75363.1"/>
    </source>
</evidence>
<feature type="domain" description="Amidase" evidence="1">
    <location>
        <begin position="45"/>
        <end position="435"/>
    </location>
</feature>
<dbReference type="SUPFAM" id="SSF75304">
    <property type="entry name" value="Amidase signature (AS) enzymes"/>
    <property type="match status" value="1"/>
</dbReference>